<organism evidence="2 3">
    <name type="scientific">Candidatus Scatomorpha merdipullorum</name>
    <dbReference type="NCBI Taxonomy" id="2840927"/>
    <lineage>
        <taxon>Bacteria</taxon>
        <taxon>Bacillati</taxon>
        <taxon>Bacillota</taxon>
        <taxon>Clostridia</taxon>
        <taxon>Eubacteriales</taxon>
        <taxon>Candidatus Scatomorpha</taxon>
    </lineage>
</organism>
<reference evidence="2" key="2">
    <citation type="journal article" date="2021" name="PeerJ">
        <title>Extensive microbial diversity within the chicken gut microbiome revealed by metagenomics and culture.</title>
        <authorList>
            <person name="Gilroy R."/>
            <person name="Ravi A."/>
            <person name="Getino M."/>
            <person name="Pursley I."/>
            <person name="Horton D.L."/>
            <person name="Alikhan N.F."/>
            <person name="Baker D."/>
            <person name="Gharbi K."/>
            <person name="Hall N."/>
            <person name="Watson M."/>
            <person name="Adriaenssens E.M."/>
            <person name="Foster-Nyarko E."/>
            <person name="Jarju S."/>
            <person name="Secka A."/>
            <person name="Antonio M."/>
            <person name="Oren A."/>
            <person name="Chaudhuri R.R."/>
            <person name="La Ragione R."/>
            <person name="Hildebrand F."/>
            <person name="Pallen M.J."/>
        </authorList>
    </citation>
    <scope>NUCLEOTIDE SEQUENCE</scope>
    <source>
        <strain evidence="2">ChiHjej10B9-9673</strain>
    </source>
</reference>
<keyword evidence="1" id="KW-0472">Membrane</keyword>
<proteinExistence type="predicted"/>
<keyword evidence="1" id="KW-1133">Transmembrane helix</keyword>
<dbReference type="Proteomes" id="UP000824001">
    <property type="component" value="Unassembled WGS sequence"/>
</dbReference>
<name>A0A9D1FEF7_9FIRM</name>
<gene>
    <name evidence="2" type="ORF">IAC18_06970</name>
</gene>
<sequence length="404" mass="44533">MTLEGAAAFFEGFQRVHPLSLSELRLLGAALRSGLVSLISREFTKPESSAELVSAAINSLRRLSTEDISELIRSADLAGRILSRESCGVYPLLDERTRLIYRSRLAANARRMGVSEVELAEALLEKAEENKGDTKRGHVGWWLLEEPFGRRCGAHKIGLICAVNIIITLIICTISGIFGGLGGALLALLPAYSVVRGLSDAVLLRIIPRNLPPRLELKDGVPAEGRTIAVISAILKSPEDGKILARRLEEFYHASRDCGRELSFGILADLPESERETDEGDEEAVSAAKNAVDVLNSRYSGGFYLFLRPRKEVKREKLWRGYERKRGALATLARLCSDYESDIKLLSGDRKRLKKTRFILTLDADTRLLPGAARELIGAMLHPLNRPVVKNGRVVSGHGVIHPR</sequence>
<feature type="non-terminal residue" evidence="2">
    <location>
        <position position="404"/>
    </location>
</feature>
<evidence type="ECO:0000313" key="2">
    <source>
        <dbReference type="EMBL" id="HIS67290.1"/>
    </source>
</evidence>
<dbReference type="EMBL" id="DVJK01000196">
    <property type="protein sequence ID" value="HIS67290.1"/>
    <property type="molecule type" value="Genomic_DNA"/>
</dbReference>
<keyword evidence="1" id="KW-0812">Transmembrane</keyword>
<evidence type="ECO:0000256" key="1">
    <source>
        <dbReference type="SAM" id="Phobius"/>
    </source>
</evidence>
<dbReference type="AlphaFoldDB" id="A0A9D1FEF7"/>
<accession>A0A9D1FEF7</accession>
<comment type="caution">
    <text evidence="2">The sequence shown here is derived from an EMBL/GenBank/DDBJ whole genome shotgun (WGS) entry which is preliminary data.</text>
</comment>
<feature type="transmembrane region" description="Helical" evidence="1">
    <location>
        <begin position="157"/>
        <end position="178"/>
    </location>
</feature>
<reference evidence="2" key="1">
    <citation type="submission" date="2020-10" db="EMBL/GenBank/DDBJ databases">
        <authorList>
            <person name="Gilroy R."/>
        </authorList>
    </citation>
    <scope>NUCLEOTIDE SEQUENCE</scope>
    <source>
        <strain evidence="2">ChiHjej10B9-9673</strain>
    </source>
</reference>
<protein>
    <submittedName>
        <fullName evidence="2">Uncharacterized protein</fullName>
    </submittedName>
</protein>
<evidence type="ECO:0000313" key="3">
    <source>
        <dbReference type="Proteomes" id="UP000824001"/>
    </source>
</evidence>